<accession>A0A0E0P581</accession>
<organism evidence="2 3">
    <name type="scientific">Oryza rufipogon</name>
    <name type="common">Brownbeard rice</name>
    <name type="synonym">Asian wild rice</name>
    <dbReference type="NCBI Taxonomy" id="4529"/>
    <lineage>
        <taxon>Eukaryota</taxon>
        <taxon>Viridiplantae</taxon>
        <taxon>Streptophyta</taxon>
        <taxon>Embryophyta</taxon>
        <taxon>Tracheophyta</taxon>
        <taxon>Spermatophyta</taxon>
        <taxon>Magnoliopsida</taxon>
        <taxon>Liliopsida</taxon>
        <taxon>Poales</taxon>
        <taxon>Poaceae</taxon>
        <taxon>BOP clade</taxon>
        <taxon>Oryzoideae</taxon>
        <taxon>Oryzeae</taxon>
        <taxon>Oryzinae</taxon>
        <taxon>Oryza</taxon>
    </lineage>
</organism>
<reference evidence="3" key="1">
    <citation type="submission" date="2013-06" db="EMBL/GenBank/DDBJ databases">
        <authorList>
            <person name="Zhao Q."/>
        </authorList>
    </citation>
    <scope>NUCLEOTIDE SEQUENCE</scope>
    <source>
        <strain evidence="3">cv. W1943</strain>
    </source>
</reference>
<dbReference type="Proteomes" id="UP000008022">
    <property type="component" value="Unassembled WGS sequence"/>
</dbReference>
<evidence type="ECO:0000313" key="2">
    <source>
        <dbReference type="EnsemblPlants" id="ORUFI04G02860.1"/>
    </source>
</evidence>
<dbReference type="EnsemblPlants" id="ORUFI04G02860.1">
    <property type="protein sequence ID" value="ORUFI04G02860.1"/>
    <property type="gene ID" value="ORUFI04G02860"/>
</dbReference>
<name>A0A0E0P581_ORYRU</name>
<evidence type="ECO:0000256" key="1">
    <source>
        <dbReference type="SAM" id="MobiDB-lite"/>
    </source>
</evidence>
<sequence length="284" mass="33047">MDSDEKEKKKNKQIITEKMEINRLNSTKTNLPGLVSESESLKNTNWQNKETMKKEQSGHEAEQDEKRRSQESYKSYIMAKHIEETKSQNTEVVPGADRTKAEITRNSQSERIDSEELRRKNTVEGCHRLQAQVTGNTQSKTCVSDIIDSKELRSKKTIQGSHHLQDFEKCKKSGTIGSEIGKNKAQLLYDQYTFLNENERLVQGGQMSYTNLMQQIIQSPRVSLQANEGLLKQRRNQNRNRQQVPQAKGRSKLVKIRRIQQIRRLKRGDEDEWKKSINMKKEKN</sequence>
<dbReference type="HOGENOM" id="CLU_071163_0_0_1"/>
<feature type="compositionally biased region" description="Polar residues" evidence="1">
    <location>
        <begin position="37"/>
        <end position="49"/>
    </location>
</feature>
<dbReference type="STRING" id="4529.A0A0E0P581"/>
<feature type="region of interest" description="Disordered" evidence="1">
    <location>
        <begin position="233"/>
        <end position="253"/>
    </location>
</feature>
<dbReference type="Gramene" id="ORUFI04G02860.1">
    <property type="protein sequence ID" value="ORUFI04G02860.1"/>
    <property type="gene ID" value="ORUFI04G02860"/>
</dbReference>
<evidence type="ECO:0000313" key="3">
    <source>
        <dbReference type="Proteomes" id="UP000008022"/>
    </source>
</evidence>
<keyword evidence="3" id="KW-1185">Reference proteome</keyword>
<feature type="compositionally biased region" description="Basic and acidic residues" evidence="1">
    <location>
        <begin position="50"/>
        <end position="71"/>
    </location>
</feature>
<proteinExistence type="predicted"/>
<feature type="region of interest" description="Disordered" evidence="1">
    <location>
        <begin position="1"/>
        <end position="73"/>
    </location>
</feature>
<protein>
    <submittedName>
        <fullName evidence="2">Uncharacterized protein</fullName>
    </submittedName>
</protein>
<dbReference type="AlphaFoldDB" id="A0A0E0P581"/>
<reference evidence="2" key="2">
    <citation type="submission" date="2015-06" db="UniProtKB">
        <authorList>
            <consortium name="EnsemblPlants"/>
        </authorList>
    </citation>
    <scope>IDENTIFICATION</scope>
</reference>